<feature type="transmembrane region" description="Helical" evidence="12">
    <location>
        <begin position="1837"/>
        <end position="1854"/>
    </location>
</feature>
<evidence type="ECO:0000259" key="13">
    <source>
        <dbReference type="PROSITE" id="PS50893"/>
    </source>
</evidence>
<reference evidence="14" key="1">
    <citation type="submission" date="2020-03" db="EMBL/GenBank/DDBJ databases">
        <title>Studies in the Genomics of Life Span.</title>
        <authorList>
            <person name="Glass D."/>
        </authorList>
    </citation>
    <scope>NUCLEOTIDE SEQUENCE</scope>
    <source>
        <strain evidence="14">LTLLF</strain>
        <tissue evidence="14">Muscle</tissue>
    </source>
</reference>
<dbReference type="InterPro" id="IPR003439">
    <property type="entry name" value="ABC_transporter-like_ATP-bd"/>
</dbReference>
<evidence type="ECO:0000256" key="7">
    <source>
        <dbReference type="ARBA" id="ARBA00022840"/>
    </source>
</evidence>
<feature type="region of interest" description="Disordered" evidence="11">
    <location>
        <begin position="2102"/>
        <end position="2122"/>
    </location>
</feature>
<dbReference type="InterPro" id="IPR003593">
    <property type="entry name" value="AAA+_ATPase"/>
</dbReference>
<comment type="subcellular location">
    <subcellularLocation>
        <location evidence="1">Membrane</location>
        <topology evidence="1">Multi-pass membrane protein</topology>
    </subcellularLocation>
</comment>
<evidence type="ECO:0000256" key="1">
    <source>
        <dbReference type="ARBA" id="ARBA00004141"/>
    </source>
</evidence>
<feature type="transmembrane region" description="Helical" evidence="12">
    <location>
        <begin position="1245"/>
        <end position="1270"/>
    </location>
</feature>
<feature type="transmembrane region" description="Helical" evidence="12">
    <location>
        <begin position="1309"/>
        <end position="1330"/>
    </location>
</feature>
<proteinExistence type="inferred from homology"/>
<dbReference type="InterPro" id="IPR026082">
    <property type="entry name" value="ABCA"/>
</dbReference>
<dbReference type="InterPro" id="IPR013525">
    <property type="entry name" value="ABC2_TM"/>
</dbReference>
<dbReference type="PANTHER" id="PTHR19229:SF274">
    <property type="entry name" value="ABC-TYPE ORGANIC ANION TRANSPORTER ABCA8"/>
    <property type="match status" value="1"/>
</dbReference>
<keyword evidence="3" id="KW-0813">Transport</keyword>
<feature type="transmembrane region" description="Helical" evidence="12">
    <location>
        <begin position="432"/>
        <end position="456"/>
    </location>
</feature>
<dbReference type="Gene3D" id="3.40.50.300">
    <property type="entry name" value="P-loop containing nucleotide triphosphate hydrolases"/>
    <property type="match status" value="3"/>
</dbReference>
<dbReference type="InterPro" id="IPR056264">
    <property type="entry name" value="R2_ABCA1-4-like"/>
</dbReference>
<evidence type="ECO:0000256" key="8">
    <source>
        <dbReference type="ARBA" id="ARBA00022967"/>
    </source>
</evidence>
<feature type="transmembrane region" description="Helical" evidence="12">
    <location>
        <begin position="229"/>
        <end position="249"/>
    </location>
</feature>
<dbReference type="GO" id="GO:0005886">
    <property type="term" value="C:plasma membrane"/>
    <property type="evidence" value="ECO:0007669"/>
    <property type="project" value="UniProtKB-ARBA"/>
</dbReference>
<dbReference type="Pfam" id="PF00005">
    <property type="entry name" value="ABC_tran"/>
    <property type="match status" value="3"/>
</dbReference>
<evidence type="ECO:0000256" key="6">
    <source>
        <dbReference type="ARBA" id="ARBA00022741"/>
    </source>
</evidence>
<dbReference type="GO" id="GO:0016887">
    <property type="term" value="F:ATP hydrolysis activity"/>
    <property type="evidence" value="ECO:0007669"/>
    <property type="project" value="InterPro"/>
</dbReference>
<evidence type="ECO:0000256" key="2">
    <source>
        <dbReference type="ARBA" id="ARBA00008869"/>
    </source>
</evidence>
<comment type="caution">
    <text evidence="14">The sequence shown here is derived from an EMBL/GenBank/DDBJ whole genome shotgun (WGS) entry which is preliminary data.</text>
</comment>
<evidence type="ECO:0000256" key="11">
    <source>
        <dbReference type="SAM" id="MobiDB-lite"/>
    </source>
</evidence>
<feature type="transmembrane region" description="Helical" evidence="12">
    <location>
        <begin position="540"/>
        <end position="561"/>
    </location>
</feature>
<dbReference type="CDD" id="cd03263">
    <property type="entry name" value="ABC_subfamily_A"/>
    <property type="match status" value="1"/>
</dbReference>
<comment type="similarity">
    <text evidence="2">Belongs to the ABC transporter superfamily. ABCA family.</text>
</comment>
<feature type="transmembrane region" description="Helical" evidence="12">
    <location>
        <begin position="595"/>
        <end position="613"/>
    </location>
</feature>
<feature type="transmembrane region" description="Helical" evidence="12">
    <location>
        <begin position="286"/>
        <end position="307"/>
    </location>
</feature>
<keyword evidence="7 14" id="KW-0067">ATP-binding</keyword>
<feature type="transmembrane region" description="Helical" evidence="12">
    <location>
        <begin position="1337"/>
        <end position="1359"/>
    </location>
</feature>
<protein>
    <submittedName>
        <fullName evidence="14">ATP-binding cassette sub-family A member 6</fullName>
    </submittedName>
</protein>
<feature type="transmembrane region" description="Helical" evidence="12">
    <location>
        <begin position="1282"/>
        <end position="1303"/>
    </location>
</feature>
<dbReference type="InterPro" id="IPR027417">
    <property type="entry name" value="P-loop_NTPase"/>
</dbReference>
<dbReference type="EMBL" id="JAATJU010022499">
    <property type="protein sequence ID" value="KAH0510512.1"/>
    <property type="molecule type" value="Genomic_DNA"/>
</dbReference>
<gene>
    <name evidence="14" type="ORF">LTLLF_154770</name>
</gene>
<feature type="transmembrane region" description="Helical" evidence="12">
    <location>
        <begin position="2059"/>
        <end position="2078"/>
    </location>
</feature>
<name>A0A8J6GHR1_MICOH</name>
<keyword evidence="4 12" id="KW-0812">Transmembrane</keyword>
<evidence type="ECO:0000313" key="14">
    <source>
        <dbReference type="EMBL" id="KAH0510512.1"/>
    </source>
</evidence>
<feature type="transmembrane region" description="Helical" evidence="12">
    <location>
        <begin position="261"/>
        <end position="280"/>
    </location>
</feature>
<feature type="transmembrane region" description="Helical" evidence="12">
    <location>
        <begin position="1205"/>
        <end position="1225"/>
    </location>
</feature>
<evidence type="ECO:0000256" key="4">
    <source>
        <dbReference type="ARBA" id="ARBA00022692"/>
    </source>
</evidence>
<feature type="transmembrane region" description="Helical" evidence="12">
    <location>
        <begin position="2018"/>
        <end position="2038"/>
    </location>
</feature>
<feature type="transmembrane region" description="Helical" evidence="12">
    <location>
        <begin position="328"/>
        <end position="349"/>
    </location>
</feature>
<dbReference type="SMART" id="SM00382">
    <property type="entry name" value="AAA"/>
    <property type="match status" value="1"/>
</dbReference>
<feature type="domain" description="ABC transporter" evidence="13">
    <location>
        <begin position="2024"/>
        <end position="2316"/>
    </location>
</feature>
<feature type="domain" description="ABC transporter" evidence="13">
    <location>
        <begin position="766"/>
        <end position="992"/>
    </location>
</feature>
<accession>A0A8J6GHR1</accession>
<feature type="domain" description="ABC transporter" evidence="13">
    <location>
        <begin position="1461"/>
        <end position="1696"/>
    </location>
</feature>
<evidence type="ECO:0000256" key="3">
    <source>
        <dbReference type="ARBA" id="ARBA00022448"/>
    </source>
</evidence>
<dbReference type="GO" id="GO:0005524">
    <property type="term" value="F:ATP binding"/>
    <property type="evidence" value="ECO:0007669"/>
    <property type="project" value="UniProtKB-KW"/>
</dbReference>
<feature type="transmembrane region" description="Helical" evidence="12">
    <location>
        <begin position="195"/>
        <end position="217"/>
    </location>
</feature>
<feature type="transmembrane region" description="Helical" evidence="12">
    <location>
        <begin position="1379"/>
        <end position="1400"/>
    </location>
</feature>
<keyword evidence="9 12" id="KW-1133">Transmembrane helix</keyword>
<evidence type="ECO:0000256" key="5">
    <source>
        <dbReference type="ARBA" id="ARBA00022737"/>
    </source>
</evidence>
<sequence>MDKSSLSNLILGYTPVDNITSSIMQRVSSDHLPDVIITEEYANEKEMLASSLSKSSNFVGVVFKDTMSYELRFFPDVIPVSSIYMDSRAGCSKSCDAAQYWSSGFTALQASIDAAIIQWKTNVSLWKELESTKAVIMGEAAVVEIDTFPRGVIFIYLVIAFSPFGYFLAIHIVAEKEKKLKEFLKIMGLHDTAFWLSWVLLYTSLIFLMSLLMAVIATASSLFPQTSSLVIFLLFFLYGLASVFFALMLTPLFKKSKHVGVAEFFFTVAFGFVGLLIVLMESFPKSLVWLFSPFCQCTFLIGIAQVMHLEDFNEGALFSNLTEGPYPLIVTIIMLALDSVFYVLLAVYLDQVIPGEFGLRRSSLYFLKPSYWSKTKRNYKELSEGNINGNISLSEIVEPVSSEFIGKEAIRISGIQKAYRKKNENVEALRTILLFFSCRLLLLLIFFAVQIFMFLVHHSFKNAVVPIKLVPDLYFLKPGDKPHKYKTSLLLQNSTDSDINDLINFFTHQNIMVTMFNDSDYVSAAPHSAALNVVLAEKDYVFTAVFNSTMVYSLPVMMNIISNYYLYHLNVTEAIQIWSTPFIQEITDIVFKVELYFQAALLGIIVTAMPPYFAMENAENHKIKAYTQLKLSGLLPSAYWVGQAVVDFPFFFVVLTVMLGSLFAFRHGLYFYPVKFLAVVFCLIGYVPSVILFTYVASFTFKKILNTKEFWSFIYSVGSWKNISKTEETYNPWDRLLVAVIMPYLHCILWIFLLQHYEKKHGGRSIRKDPFFRTLSQKSKNKKFPEPPVNADEDEDVKAERLKVKELMSCQCCEEIFLGDYISHSSEDDESTKCMGYCPQTNPLWPDITLQEHFEIYGAVKGMSASDMKEVISRITNALDLKEHLQKTIKKLPAGIKRKLCFALSMLGNPQVTLLDEPSTGMDPRAKQHMWRAIRTAFKNKKRAALLTTHYMEEAEAVCDRVAIMVSGQLRCIGTVQHLKSKFGKGYFLEIKLKDWIENLEIDRLQREIQYIFPNASRQERYLNQKYSHETFFNDSYVFGSLTVCSPNEQVDEYEGDECVSANLRPSAQESAQEMEREKGELLGTRIIGLPSKKDLDNMLLKNIPHALGIIFNDTFSYKLEVFLSHGYPFLKEDILAHCWDMRGDVSCSLSRYWRRGFVPLQTAINAAIIEITTNRSVMEKLMSVNAISMKTLPFITKDTFQYEFFIVFCLLYFSSFVYFISRNVTNERKKSKELMKMMGLQDSAFWLSWGLIYVGFIFITSIFIAVIITSAQIIVMTGFPVIFTLFFLYGLSLIAVAFLMAVLFQKAILTNLIVFLFTLLWGCVGFTVLNKQLPTSLEWILSICSPFAFTSGMAKIIFLEYDLNGVVFPDPSGESYAILVTFSILAFDGLFYLVLALYFDKILLYGEERRYSPLFCLNLSSCFRQKTCSHQVIERGIDPELPSDDYFEPVAPEYQGKEAIRIRNIKKEYKGKSGKVEALKGLFFDIYESQITAILGHSGAGKSSLLNILNGLYVPTSGLVTVYNKNLSEMQDLKEIRKITGVCPQHNVQFGALTVKENLTLFAKIKGILPQRVKQEVQQIILELDMQSIQDKLAEHLSEGQKRKLTFGIATLGDPRILLLDEPTVGLDPFSRQRVWSFLKERRANRVILFSTQFMDEADILADRKAIMSNGSLKCIGSSVFLKSKWGLGYHLSLFMDETCDSEQITAIINHHIPDAKLKAKTHEKLEYVLPLGRTNKFPDFFSDLDKYSGQGLMNYEVSMSTLNEVFMNLEGESTTNLNFEKRETVRDSDSLNEMEPAYSSLSEVQKTVSAMTLWRMQVCAIARLRILKLKRERKAFLTFLLILGIALLPLIMEKTANALIEQKSDWEFKTELYFLSPGQLPQGLRTSLLVINNTGSNIEDFIQSLKHQNIVLEVDDFANRNGTESLSYNGAIIVSGRQKDYRFSVVCNTKRLHCFPILMNVISNGILHMSNHTQHIRTEESVISPVSITFIYPEQLKNIFTIMFDILLTDLLSEKLLIAFMILVPSFSFSAFPIVLEMRDYQYYDEFGELKYGSSGVDLLSCLIPYFHTLLFLFALRCLELKYGKNVMWKDPIFRISPKSPKVQPNPEEHRSEDEDEDVQAERIRTSAALSTSNLHEVELKGVSSPVGYQGDGTVKFGYCPQENVLWPVLTVKEHLEVYAAVKGLRKEDAAIAISRLVNAFNLHGQLNVLVRRLAAGATRKLCFVLSILGNSSVLILDEPSTGLDVPGKQQIWQAVKAAAKDNEVGVLVTTHDLAEAEALCDRVAIMVSGRLRCIGSIQDLKRKFGKDYILELKVNETSQVASVHREMLELFPQAARQESYLSLLTYKLPITDVYPLSQAFHKLEAVKCSFNLEEYSLSQCTLDKVFLELSKEQELENVHEETDTAVRWKLLPHLDEP</sequence>
<evidence type="ECO:0000256" key="12">
    <source>
        <dbReference type="SAM" id="Phobius"/>
    </source>
</evidence>
<organism evidence="14 15">
    <name type="scientific">Microtus ochrogaster</name>
    <name type="common">Prairie vole</name>
    <dbReference type="NCBI Taxonomy" id="79684"/>
    <lineage>
        <taxon>Eukaryota</taxon>
        <taxon>Metazoa</taxon>
        <taxon>Chordata</taxon>
        <taxon>Craniata</taxon>
        <taxon>Vertebrata</taxon>
        <taxon>Euteleostomi</taxon>
        <taxon>Mammalia</taxon>
        <taxon>Eutheria</taxon>
        <taxon>Euarchontoglires</taxon>
        <taxon>Glires</taxon>
        <taxon>Rodentia</taxon>
        <taxon>Myomorpha</taxon>
        <taxon>Muroidea</taxon>
        <taxon>Cricetidae</taxon>
        <taxon>Arvicolinae</taxon>
        <taxon>Microtus</taxon>
    </lineage>
</organism>
<evidence type="ECO:0000256" key="9">
    <source>
        <dbReference type="ARBA" id="ARBA00022989"/>
    </source>
</evidence>
<dbReference type="Proteomes" id="UP000710432">
    <property type="component" value="Unassembled WGS sequence"/>
</dbReference>
<dbReference type="FunFam" id="3.40.50.300:FF:000436">
    <property type="entry name" value="ATP binding cassette subfamily A member 9"/>
    <property type="match status" value="1"/>
</dbReference>
<keyword evidence="6" id="KW-0547">Nucleotide-binding</keyword>
<dbReference type="GO" id="GO:0140359">
    <property type="term" value="F:ABC-type transporter activity"/>
    <property type="evidence" value="ECO:0007669"/>
    <property type="project" value="InterPro"/>
</dbReference>
<dbReference type="Pfam" id="PF12698">
    <property type="entry name" value="ABC2_membrane_3"/>
    <property type="match status" value="2"/>
</dbReference>
<keyword evidence="10 12" id="KW-0472">Membrane</keyword>
<feature type="transmembrane region" description="Helical" evidence="12">
    <location>
        <begin position="677"/>
        <end position="701"/>
    </location>
</feature>
<keyword evidence="8" id="KW-1278">Translocase</keyword>
<feature type="transmembrane region" description="Helical" evidence="12">
    <location>
        <begin position="736"/>
        <end position="754"/>
    </location>
</feature>
<dbReference type="Pfam" id="PF23321">
    <property type="entry name" value="R1_ABCA1"/>
    <property type="match status" value="1"/>
</dbReference>
<dbReference type="PANTHER" id="PTHR19229">
    <property type="entry name" value="ATP-BINDING CASSETTE TRANSPORTER SUBFAMILY A ABCA"/>
    <property type="match status" value="1"/>
</dbReference>
<keyword evidence="5" id="KW-0677">Repeat</keyword>
<feature type="transmembrane region" description="Helical" evidence="12">
    <location>
        <begin position="153"/>
        <end position="174"/>
    </location>
</feature>
<dbReference type="FunFam" id="3.40.50.300:FF:000335">
    <property type="entry name" value="ATP binding cassette subfamily A member 5"/>
    <property type="match status" value="2"/>
</dbReference>
<dbReference type="GO" id="GO:0005319">
    <property type="term" value="F:lipid transporter activity"/>
    <property type="evidence" value="ECO:0007669"/>
    <property type="project" value="TreeGrafter"/>
</dbReference>
<evidence type="ECO:0000313" key="15">
    <source>
        <dbReference type="Proteomes" id="UP000710432"/>
    </source>
</evidence>
<feature type="transmembrane region" description="Helical" evidence="12">
    <location>
        <begin position="648"/>
        <end position="665"/>
    </location>
</feature>
<dbReference type="SUPFAM" id="SSF52540">
    <property type="entry name" value="P-loop containing nucleoside triphosphate hydrolases"/>
    <property type="match status" value="3"/>
</dbReference>
<evidence type="ECO:0000256" key="10">
    <source>
        <dbReference type="ARBA" id="ARBA00023136"/>
    </source>
</evidence>
<dbReference type="PROSITE" id="PS50893">
    <property type="entry name" value="ABC_TRANSPORTER_2"/>
    <property type="match status" value="3"/>
</dbReference>